<dbReference type="Gramene" id="TVU14669">
    <property type="protein sequence ID" value="TVU14669"/>
    <property type="gene ID" value="EJB05_38152"/>
</dbReference>
<feature type="compositionally biased region" description="Basic residues" evidence="1">
    <location>
        <begin position="79"/>
        <end position="98"/>
    </location>
</feature>
<evidence type="ECO:0000256" key="2">
    <source>
        <dbReference type="SAM" id="SignalP"/>
    </source>
</evidence>
<dbReference type="Proteomes" id="UP000324897">
    <property type="component" value="Unassembled WGS sequence"/>
</dbReference>
<evidence type="ECO:0000256" key="1">
    <source>
        <dbReference type="SAM" id="MobiDB-lite"/>
    </source>
</evidence>
<reference evidence="3 4" key="1">
    <citation type="journal article" date="2019" name="Sci. Rep.">
        <title>A high-quality genome of Eragrostis curvula grass provides insights into Poaceae evolution and supports new strategies to enhance forage quality.</title>
        <authorList>
            <person name="Carballo J."/>
            <person name="Santos B.A.C.M."/>
            <person name="Zappacosta D."/>
            <person name="Garbus I."/>
            <person name="Selva J.P."/>
            <person name="Gallo C.A."/>
            <person name="Diaz A."/>
            <person name="Albertini E."/>
            <person name="Caccamo M."/>
            <person name="Echenique V."/>
        </authorList>
    </citation>
    <scope>NUCLEOTIDE SEQUENCE [LARGE SCALE GENOMIC DNA]</scope>
    <source>
        <strain evidence="4">cv. Victoria</strain>
        <tissue evidence="3">Leaf</tissue>
    </source>
</reference>
<feature type="region of interest" description="Disordered" evidence="1">
    <location>
        <begin position="79"/>
        <end position="121"/>
    </location>
</feature>
<feature type="signal peptide" evidence="2">
    <location>
        <begin position="1"/>
        <end position="22"/>
    </location>
</feature>
<accession>A0A5J9TTL3</accession>
<sequence>MSWGNAVCRSWHIASFPPLLSSVPLWPSAAFNSGPNGVQLRRHWNGGGQVPQPRPRHHADRRCGVAQDDAEELVVRVVRSRSRPRRPQVRLRAGHSRRVLQVPAPPHQLPRPRPPGVPSVPGHHRVVVVVLPHRRGAVTEARPPKLSESRNAHPAGRRGQINGMKT</sequence>
<feature type="compositionally biased region" description="Basic and acidic residues" evidence="1">
    <location>
        <begin position="142"/>
        <end position="151"/>
    </location>
</feature>
<name>A0A5J9TTL3_9POAL</name>
<organism evidence="3 4">
    <name type="scientific">Eragrostis curvula</name>
    <name type="common">weeping love grass</name>
    <dbReference type="NCBI Taxonomy" id="38414"/>
    <lineage>
        <taxon>Eukaryota</taxon>
        <taxon>Viridiplantae</taxon>
        <taxon>Streptophyta</taxon>
        <taxon>Embryophyta</taxon>
        <taxon>Tracheophyta</taxon>
        <taxon>Spermatophyta</taxon>
        <taxon>Magnoliopsida</taxon>
        <taxon>Liliopsida</taxon>
        <taxon>Poales</taxon>
        <taxon>Poaceae</taxon>
        <taxon>PACMAD clade</taxon>
        <taxon>Chloridoideae</taxon>
        <taxon>Eragrostideae</taxon>
        <taxon>Eragrostidinae</taxon>
        <taxon>Eragrostis</taxon>
    </lineage>
</organism>
<feature type="compositionally biased region" description="Pro residues" evidence="1">
    <location>
        <begin position="103"/>
        <end position="118"/>
    </location>
</feature>
<protein>
    <submittedName>
        <fullName evidence="3">Uncharacterized protein</fullName>
    </submittedName>
</protein>
<dbReference type="EMBL" id="RWGY01000031">
    <property type="protein sequence ID" value="TVU14669.1"/>
    <property type="molecule type" value="Genomic_DNA"/>
</dbReference>
<proteinExistence type="predicted"/>
<gene>
    <name evidence="3" type="ORF">EJB05_38152</name>
</gene>
<feature type="non-terminal residue" evidence="3">
    <location>
        <position position="1"/>
    </location>
</feature>
<evidence type="ECO:0000313" key="4">
    <source>
        <dbReference type="Proteomes" id="UP000324897"/>
    </source>
</evidence>
<keyword evidence="2" id="KW-0732">Signal</keyword>
<feature type="chain" id="PRO_5023824045" evidence="2">
    <location>
        <begin position="23"/>
        <end position="166"/>
    </location>
</feature>
<feature type="region of interest" description="Disordered" evidence="1">
    <location>
        <begin position="134"/>
        <end position="166"/>
    </location>
</feature>
<evidence type="ECO:0000313" key="3">
    <source>
        <dbReference type="EMBL" id="TVU14669.1"/>
    </source>
</evidence>
<keyword evidence="4" id="KW-1185">Reference proteome</keyword>
<dbReference type="AlphaFoldDB" id="A0A5J9TTL3"/>
<comment type="caution">
    <text evidence="3">The sequence shown here is derived from an EMBL/GenBank/DDBJ whole genome shotgun (WGS) entry which is preliminary data.</text>
</comment>